<dbReference type="PRINTS" id="PR00119">
    <property type="entry name" value="CATATPASE"/>
</dbReference>
<evidence type="ECO:0000256" key="5">
    <source>
        <dbReference type="ARBA" id="ARBA00022692"/>
    </source>
</evidence>
<keyword evidence="12" id="KW-1278">Translocase</keyword>
<dbReference type="CDD" id="cd00371">
    <property type="entry name" value="HMA"/>
    <property type="match status" value="2"/>
</dbReference>
<dbReference type="FunFam" id="3.30.70.100:FF:000001">
    <property type="entry name" value="ATPase copper transporting beta"/>
    <property type="match status" value="2"/>
</dbReference>
<dbReference type="PRINTS" id="PR00942">
    <property type="entry name" value="CUATPASEI"/>
</dbReference>
<dbReference type="PANTHER" id="PTHR43520:SF8">
    <property type="entry name" value="P-TYPE CU(+) TRANSPORTER"/>
    <property type="match status" value="1"/>
</dbReference>
<evidence type="ECO:0000256" key="12">
    <source>
        <dbReference type="ARBA" id="ARBA00022967"/>
    </source>
</evidence>
<evidence type="ECO:0000256" key="7">
    <source>
        <dbReference type="ARBA" id="ARBA00022737"/>
    </source>
</evidence>
<keyword evidence="16 18" id="KW-0472">Membrane</keyword>
<dbReference type="HOGENOM" id="CLU_001771_0_3_0"/>
<accession>U7VAU6</accession>
<dbReference type="InterPro" id="IPR001757">
    <property type="entry name" value="P_typ_ATPase"/>
</dbReference>
<protein>
    <recommendedName>
        <fullName evidence="3">P-type Cu(+) transporter</fullName>
        <ecNumber evidence="3">7.2.2.8</ecNumber>
    </recommendedName>
</protein>
<dbReference type="InterPro" id="IPR023299">
    <property type="entry name" value="ATPase_P-typ_cyto_dom_N"/>
</dbReference>
<keyword evidence="10 18" id="KW-0067">ATP-binding</keyword>
<feature type="domain" description="HMA" evidence="19">
    <location>
        <begin position="4"/>
        <end position="70"/>
    </location>
</feature>
<dbReference type="NCBIfam" id="TIGR00003">
    <property type="entry name" value="copper ion binding protein"/>
    <property type="match status" value="2"/>
</dbReference>
<dbReference type="SUPFAM" id="SSF81665">
    <property type="entry name" value="Calcium ATPase, transmembrane domain M"/>
    <property type="match status" value="1"/>
</dbReference>
<dbReference type="SFLD" id="SFLDG00002">
    <property type="entry name" value="C1.7:_P-type_atpase_like"/>
    <property type="match status" value="1"/>
</dbReference>
<dbReference type="EC" id="7.2.2.8" evidence="3"/>
<evidence type="ECO:0000256" key="3">
    <source>
        <dbReference type="ARBA" id="ARBA00012517"/>
    </source>
</evidence>
<feature type="transmembrane region" description="Helical" evidence="18">
    <location>
        <begin position="776"/>
        <end position="795"/>
    </location>
</feature>
<reference evidence="20 21" key="1">
    <citation type="submission" date="2013-08" db="EMBL/GenBank/DDBJ databases">
        <authorList>
            <person name="Weinstock G."/>
            <person name="Sodergren E."/>
            <person name="Wylie T."/>
            <person name="Fulton L."/>
            <person name="Fulton R."/>
            <person name="Fronick C."/>
            <person name="O'Laughlin M."/>
            <person name="Godfrey J."/>
            <person name="Miner T."/>
            <person name="Herter B."/>
            <person name="Appelbaum E."/>
            <person name="Cordes M."/>
            <person name="Lek S."/>
            <person name="Wollam A."/>
            <person name="Pepin K.H."/>
            <person name="Palsikar V.B."/>
            <person name="Mitreva M."/>
            <person name="Wilson R.K."/>
        </authorList>
    </citation>
    <scope>NUCLEOTIDE SEQUENCE [LARGE SCALE GENOMIC DNA]</scope>
    <source>
        <strain evidence="20 21">ATCC BAA-474</strain>
    </source>
</reference>
<dbReference type="PANTHER" id="PTHR43520">
    <property type="entry name" value="ATP7, ISOFORM B"/>
    <property type="match status" value="1"/>
</dbReference>
<dbReference type="GO" id="GO:0043682">
    <property type="term" value="F:P-type divalent copper transporter activity"/>
    <property type="evidence" value="ECO:0007669"/>
    <property type="project" value="TreeGrafter"/>
</dbReference>
<dbReference type="STRING" id="1319815.HMPREF0202_02146"/>
<feature type="transmembrane region" description="Helical" evidence="18">
    <location>
        <begin position="167"/>
        <end position="188"/>
    </location>
</feature>
<evidence type="ECO:0000313" key="21">
    <source>
        <dbReference type="Proteomes" id="UP000017081"/>
    </source>
</evidence>
<dbReference type="PATRIC" id="fig|1319815.3.peg.2065"/>
<dbReference type="Gene3D" id="2.70.150.10">
    <property type="entry name" value="Calcium-transporting ATPase, cytoplasmic transduction domain A"/>
    <property type="match status" value="1"/>
</dbReference>
<evidence type="ECO:0000256" key="6">
    <source>
        <dbReference type="ARBA" id="ARBA00022723"/>
    </source>
</evidence>
<dbReference type="InterPro" id="IPR036163">
    <property type="entry name" value="HMA_dom_sf"/>
</dbReference>
<evidence type="ECO:0000256" key="13">
    <source>
        <dbReference type="ARBA" id="ARBA00022989"/>
    </source>
</evidence>
<name>U7VAU6_9FUSO</name>
<dbReference type="CDD" id="cd02094">
    <property type="entry name" value="P-type_ATPase_Cu-like"/>
    <property type="match status" value="1"/>
</dbReference>
<dbReference type="eggNOG" id="COG2217">
    <property type="taxonomic scope" value="Bacteria"/>
</dbReference>
<sequence length="829" mass="89690">MFKVEKRYRVGNVTCQSCVALIEKILKSTNGIEEARVNLATEELVVKFDEKVIKEDEVKNKIVPLGYSLDEIKDLKTVTFIIKGLHCQSCVGTVEKIVSGMKGIESIAVNLATEKATVSYDSTIVKLSEIFHMIGKFGYTGERITEEVVDRRAEEKKLELKKEFNEFLVAIIFGAIIFYISMGSMIGLPVPNVIHYDVNPLLFAMVQLILSIPVVYVGRDFYISGFKKLKSKAPSMDSLIALGTGAAFVYSIYGTFKIYEGDIQFVHNLYYESGVVIIALISLGKYLENVSKGKTSEAIKKLMGLQSKRANLFRDGKVVTVDIEEVEVGDVLLIKPGESIPTDGVVVDGISSVDEAMLTGESIPVKKIEGSKVYGATINGTGSLKVKVTETGENTTLSRIIRLVENAQGSKAPIARMADIISSYFVPIVIGIAIISSLIWYIVGSLGLVSLNATPSVFALTILISVLVIACPCSLGLATPTAIMVGTGRGAELGILIKSGEALEKTCKVDTVVFDKTGTITVGKPTVTNILSNRLEENVLLKVVGSLEQNSEHPLADAVIREVNLRKLDMFSVRSFNSITGEGVTGTLEDTPVGDVEVIVGNKKIMDRYSINIDEHIKEGEELFDQGKTVIYIAAKDTYLGMIAIADKVRESSKSVIEELKNIGIDVIMLTGDNERTAKAIAKEVGVTRVIAEVSPEQKYSQIKKLQIAGKKVAMVGDGINDSPALTQADIGIAVGGGADIALESADIVLMSKNIKDVPKAIELSRATMKNIKQNLFWAFIYNGLGIPVAAGILYPFTGHLLNPMIAGAAMAMSSVSVVSNALRLKWFK</sequence>
<dbReference type="NCBIfam" id="TIGR01494">
    <property type="entry name" value="ATPase_P-type"/>
    <property type="match status" value="1"/>
</dbReference>
<feature type="transmembrane region" description="Helical" evidence="18">
    <location>
        <begin position="239"/>
        <end position="256"/>
    </location>
</feature>
<dbReference type="GO" id="GO:0055070">
    <property type="term" value="P:copper ion homeostasis"/>
    <property type="evidence" value="ECO:0007669"/>
    <property type="project" value="TreeGrafter"/>
</dbReference>
<keyword evidence="5 18" id="KW-0812">Transmembrane</keyword>
<keyword evidence="18" id="KW-1003">Cell membrane</keyword>
<keyword evidence="14" id="KW-0186">Copper</keyword>
<evidence type="ECO:0000256" key="14">
    <source>
        <dbReference type="ARBA" id="ARBA00023008"/>
    </source>
</evidence>
<feature type="transmembrane region" description="Helical" evidence="18">
    <location>
        <begin position="424"/>
        <end position="443"/>
    </location>
</feature>
<feature type="transmembrane region" description="Helical" evidence="18">
    <location>
        <begin position="200"/>
        <end position="218"/>
    </location>
</feature>
<comment type="caution">
    <text evidence="20">The sequence shown here is derived from an EMBL/GenBank/DDBJ whole genome shotgun (WGS) entry which is preliminary data.</text>
</comment>
<feature type="transmembrane region" description="Helical" evidence="18">
    <location>
        <begin position="801"/>
        <end position="823"/>
    </location>
</feature>
<dbReference type="GO" id="GO:0005524">
    <property type="term" value="F:ATP binding"/>
    <property type="evidence" value="ECO:0007669"/>
    <property type="project" value="UniProtKB-UniRule"/>
</dbReference>
<evidence type="ECO:0000256" key="8">
    <source>
        <dbReference type="ARBA" id="ARBA00022741"/>
    </source>
</evidence>
<dbReference type="SFLD" id="SFLDS00003">
    <property type="entry name" value="Haloacid_Dehalogenase"/>
    <property type="match status" value="1"/>
</dbReference>
<dbReference type="InterPro" id="IPR027256">
    <property type="entry name" value="P-typ_ATPase_IB"/>
</dbReference>
<dbReference type="Gene3D" id="3.40.50.1000">
    <property type="entry name" value="HAD superfamily/HAD-like"/>
    <property type="match status" value="1"/>
</dbReference>
<dbReference type="EMBL" id="AXZF01000096">
    <property type="protein sequence ID" value="ERT67928.1"/>
    <property type="molecule type" value="Genomic_DNA"/>
</dbReference>
<evidence type="ECO:0000256" key="9">
    <source>
        <dbReference type="ARBA" id="ARBA00022796"/>
    </source>
</evidence>
<dbReference type="Gene3D" id="3.30.70.100">
    <property type="match status" value="2"/>
</dbReference>
<comment type="catalytic activity">
    <reaction evidence="17">
        <text>Cu(+)(in) + ATP + H2O = Cu(+)(out) + ADP + phosphate + H(+)</text>
        <dbReference type="Rhea" id="RHEA:25792"/>
        <dbReference type="ChEBI" id="CHEBI:15377"/>
        <dbReference type="ChEBI" id="CHEBI:15378"/>
        <dbReference type="ChEBI" id="CHEBI:30616"/>
        <dbReference type="ChEBI" id="CHEBI:43474"/>
        <dbReference type="ChEBI" id="CHEBI:49552"/>
        <dbReference type="ChEBI" id="CHEBI:456216"/>
        <dbReference type="EC" id="7.2.2.8"/>
    </reaction>
</comment>
<dbReference type="FunFam" id="3.40.50.1000:FF:000144">
    <property type="entry name" value="copper-transporting ATPase 1 isoform X2"/>
    <property type="match status" value="1"/>
</dbReference>
<dbReference type="InterPro" id="IPR017969">
    <property type="entry name" value="Heavy-metal-associated_CS"/>
</dbReference>
<dbReference type="AlphaFoldDB" id="U7VAU6"/>
<dbReference type="Proteomes" id="UP000017081">
    <property type="component" value="Unassembled WGS sequence"/>
</dbReference>
<evidence type="ECO:0000256" key="1">
    <source>
        <dbReference type="ARBA" id="ARBA00004127"/>
    </source>
</evidence>
<organism evidence="20 21">
    <name type="scientific">Cetobacterium somerae ATCC BAA-474</name>
    <dbReference type="NCBI Taxonomy" id="1319815"/>
    <lineage>
        <taxon>Bacteria</taxon>
        <taxon>Fusobacteriati</taxon>
        <taxon>Fusobacteriota</taxon>
        <taxon>Fusobacteriia</taxon>
        <taxon>Fusobacteriales</taxon>
        <taxon>Fusobacteriaceae</taxon>
        <taxon>Cetobacterium</taxon>
    </lineage>
</organism>
<keyword evidence="8 18" id="KW-0547">Nucleotide-binding</keyword>
<dbReference type="PROSITE" id="PS00154">
    <property type="entry name" value="ATPASE_E1_E2"/>
    <property type="match status" value="1"/>
</dbReference>
<dbReference type="InterPro" id="IPR023298">
    <property type="entry name" value="ATPase_P-typ_TM_dom_sf"/>
</dbReference>
<dbReference type="NCBIfam" id="TIGR01511">
    <property type="entry name" value="ATPase-IB1_Cu"/>
    <property type="match status" value="1"/>
</dbReference>
<dbReference type="GO" id="GO:0016887">
    <property type="term" value="F:ATP hydrolysis activity"/>
    <property type="evidence" value="ECO:0007669"/>
    <property type="project" value="InterPro"/>
</dbReference>
<keyword evidence="4" id="KW-0813">Transport</keyword>
<feature type="domain" description="HMA" evidence="19">
    <location>
        <begin position="76"/>
        <end position="142"/>
    </location>
</feature>
<keyword evidence="13 18" id="KW-1133">Transmembrane helix</keyword>
<evidence type="ECO:0000256" key="15">
    <source>
        <dbReference type="ARBA" id="ARBA00023065"/>
    </source>
</evidence>
<dbReference type="SUPFAM" id="SSF56784">
    <property type="entry name" value="HAD-like"/>
    <property type="match status" value="1"/>
</dbReference>
<keyword evidence="21" id="KW-1185">Reference proteome</keyword>
<evidence type="ECO:0000313" key="20">
    <source>
        <dbReference type="EMBL" id="ERT67928.1"/>
    </source>
</evidence>
<keyword evidence="15" id="KW-0406">Ion transport</keyword>
<dbReference type="InterPro" id="IPR018303">
    <property type="entry name" value="ATPase_P-typ_P_site"/>
</dbReference>
<dbReference type="InterPro" id="IPR006122">
    <property type="entry name" value="HMA_Cu_ion-bd"/>
</dbReference>
<evidence type="ECO:0000256" key="16">
    <source>
        <dbReference type="ARBA" id="ARBA00023136"/>
    </source>
</evidence>
<dbReference type="FunFam" id="2.70.150.10:FF:000002">
    <property type="entry name" value="Copper-transporting ATPase 1, putative"/>
    <property type="match status" value="1"/>
</dbReference>
<evidence type="ECO:0000256" key="17">
    <source>
        <dbReference type="ARBA" id="ARBA00049289"/>
    </source>
</evidence>
<dbReference type="GO" id="GO:0012505">
    <property type="term" value="C:endomembrane system"/>
    <property type="evidence" value="ECO:0007669"/>
    <property type="project" value="UniProtKB-SubCell"/>
</dbReference>
<proteinExistence type="inferred from homology"/>
<dbReference type="GO" id="GO:0005886">
    <property type="term" value="C:plasma membrane"/>
    <property type="evidence" value="ECO:0007669"/>
    <property type="project" value="UniProtKB-SubCell"/>
</dbReference>
<dbReference type="PROSITE" id="PS01047">
    <property type="entry name" value="HMA_1"/>
    <property type="match status" value="2"/>
</dbReference>
<keyword evidence="7" id="KW-0677">Repeat</keyword>
<dbReference type="SFLD" id="SFLDF00027">
    <property type="entry name" value="p-type_atpase"/>
    <property type="match status" value="1"/>
</dbReference>
<dbReference type="SUPFAM" id="SSF55008">
    <property type="entry name" value="HMA, heavy metal-associated domain"/>
    <property type="match status" value="2"/>
</dbReference>
<dbReference type="InterPro" id="IPR006121">
    <property type="entry name" value="HMA_dom"/>
</dbReference>
<dbReference type="InterPro" id="IPR059000">
    <property type="entry name" value="ATPase_P-type_domA"/>
</dbReference>
<dbReference type="NCBIfam" id="TIGR01525">
    <property type="entry name" value="ATPase-IB_hvy"/>
    <property type="match status" value="1"/>
</dbReference>
<dbReference type="SUPFAM" id="SSF81653">
    <property type="entry name" value="Calcium ATPase, transduction domain A"/>
    <property type="match status" value="1"/>
</dbReference>
<keyword evidence="9" id="KW-0187">Copper transport</keyword>
<feature type="transmembrane region" description="Helical" evidence="18">
    <location>
        <begin position="268"/>
        <end position="287"/>
    </location>
</feature>
<evidence type="ECO:0000259" key="19">
    <source>
        <dbReference type="PROSITE" id="PS50846"/>
    </source>
</evidence>
<dbReference type="InterPro" id="IPR036412">
    <property type="entry name" value="HAD-like_sf"/>
</dbReference>
<dbReference type="GO" id="GO:0005507">
    <property type="term" value="F:copper ion binding"/>
    <property type="evidence" value="ECO:0007669"/>
    <property type="project" value="InterPro"/>
</dbReference>
<dbReference type="InterPro" id="IPR044492">
    <property type="entry name" value="P_typ_ATPase_HD_dom"/>
</dbReference>
<dbReference type="PROSITE" id="PS50846">
    <property type="entry name" value="HMA_2"/>
    <property type="match status" value="2"/>
</dbReference>
<keyword evidence="6 18" id="KW-0479">Metal-binding</keyword>
<keyword evidence="11" id="KW-0460">Magnesium</keyword>
<dbReference type="Pfam" id="PF00702">
    <property type="entry name" value="Hydrolase"/>
    <property type="match status" value="1"/>
</dbReference>
<evidence type="ECO:0000256" key="2">
    <source>
        <dbReference type="ARBA" id="ARBA00006024"/>
    </source>
</evidence>
<dbReference type="Gene3D" id="3.40.1110.10">
    <property type="entry name" value="Calcium-transporting ATPase, cytoplasmic domain N"/>
    <property type="match status" value="1"/>
</dbReference>
<dbReference type="Pfam" id="PF00403">
    <property type="entry name" value="HMA"/>
    <property type="match status" value="2"/>
</dbReference>
<comment type="subcellular location">
    <subcellularLocation>
        <location evidence="18">Cell membrane</location>
    </subcellularLocation>
    <subcellularLocation>
        <location evidence="1">Endomembrane system</location>
        <topology evidence="1">Multi-pass membrane protein</topology>
    </subcellularLocation>
</comment>
<dbReference type="Pfam" id="PF00122">
    <property type="entry name" value="E1-E2_ATPase"/>
    <property type="match status" value="1"/>
</dbReference>
<evidence type="ECO:0000256" key="4">
    <source>
        <dbReference type="ARBA" id="ARBA00022448"/>
    </source>
</evidence>
<dbReference type="GO" id="GO:0140581">
    <property type="term" value="F:P-type monovalent copper transporter activity"/>
    <property type="evidence" value="ECO:0007669"/>
    <property type="project" value="UniProtKB-EC"/>
</dbReference>
<dbReference type="InterPro" id="IPR008250">
    <property type="entry name" value="ATPase_P-typ_transduc_dom_A_sf"/>
</dbReference>
<feature type="transmembrane region" description="Helical" evidence="18">
    <location>
        <begin position="455"/>
        <end position="479"/>
    </location>
</feature>
<dbReference type="PRINTS" id="PR00943">
    <property type="entry name" value="CUATPASE"/>
</dbReference>
<comment type="similarity">
    <text evidence="2 18">Belongs to the cation transport ATPase (P-type) (TC 3.A.3) family. Type IB subfamily.</text>
</comment>
<evidence type="ECO:0000256" key="10">
    <source>
        <dbReference type="ARBA" id="ARBA00022840"/>
    </source>
</evidence>
<evidence type="ECO:0000256" key="11">
    <source>
        <dbReference type="ARBA" id="ARBA00022842"/>
    </source>
</evidence>
<dbReference type="InterPro" id="IPR023214">
    <property type="entry name" value="HAD_sf"/>
</dbReference>
<gene>
    <name evidence="20" type="ORF">HMPREF0202_02146</name>
</gene>
<evidence type="ECO:0000256" key="18">
    <source>
        <dbReference type="RuleBase" id="RU362081"/>
    </source>
</evidence>